<dbReference type="EMBL" id="JAICCE010000015">
    <property type="protein sequence ID" value="KAG9267824.1"/>
    <property type="molecule type" value="Genomic_DNA"/>
</dbReference>
<evidence type="ECO:0000313" key="4">
    <source>
        <dbReference type="EMBL" id="KAG9269358.1"/>
    </source>
</evidence>
<organism evidence="4 5">
    <name type="scientific">Astyanax mexicanus</name>
    <name type="common">Blind cave fish</name>
    <name type="synonym">Astyanax fasciatus mexicanus</name>
    <dbReference type="NCBI Taxonomy" id="7994"/>
    <lineage>
        <taxon>Eukaryota</taxon>
        <taxon>Metazoa</taxon>
        <taxon>Chordata</taxon>
        <taxon>Craniata</taxon>
        <taxon>Vertebrata</taxon>
        <taxon>Euteleostomi</taxon>
        <taxon>Actinopterygii</taxon>
        <taxon>Neopterygii</taxon>
        <taxon>Teleostei</taxon>
        <taxon>Ostariophysi</taxon>
        <taxon>Characiformes</taxon>
        <taxon>Characoidei</taxon>
        <taxon>Acestrorhamphidae</taxon>
        <taxon>Acestrorhamphinae</taxon>
        <taxon>Astyanax</taxon>
    </lineage>
</organism>
<evidence type="ECO:0000313" key="3">
    <source>
        <dbReference type="EMBL" id="KAG9268340.1"/>
    </source>
</evidence>
<proteinExistence type="predicted"/>
<dbReference type="Proteomes" id="UP000752171">
    <property type="component" value="Unassembled WGS sequence"/>
</dbReference>
<dbReference type="AlphaFoldDB" id="A0A8T2LBF2"/>
<dbReference type="EMBL" id="JAICCE010000023">
    <property type="protein sequence ID" value="KAG9261005.1"/>
    <property type="molecule type" value="Genomic_DNA"/>
</dbReference>
<sequence>MGYLWCFFSIVSAEVVPPKPPLAMPPTVTPALTVPLTGTMAPPVHLTMMPSTMSPSVVHPAVPLSAMPALTLPPTAKLAPAMPSPAMVALGYLEAIKPWEKDWNSIQSQLLNYVLDTGRPGAEIIVKEGSMCLTREEFWSLGLLRDMDSNIGNACMKLISEAASLVGKDVYIEDMEDVDMKDVLVFPAWTKANGPEHYVLCVRECYC</sequence>
<evidence type="ECO:0000313" key="2">
    <source>
        <dbReference type="EMBL" id="KAG9267824.1"/>
    </source>
</evidence>
<reference evidence="4 5" key="1">
    <citation type="submission" date="2021-07" db="EMBL/GenBank/DDBJ databases">
        <authorList>
            <person name="Imarazene B."/>
            <person name="Zahm M."/>
            <person name="Klopp C."/>
            <person name="Cabau C."/>
            <person name="Beille S."/>
            <person name="Jouanno E."/>
            <person name="Castinel A."/>
            <person name="Lluch J."/>
            <person name="Gil L."/>
            <person name="Kuchtly C."/>
            <person name="Lopez Roques C."/>
            <person name="Donnadieu C."/>
            <person name="Parrinello H."/>
            <person name="Journot L."/>
            <person name="Du K."/>
            <person name="Schartl M."/>
            <person name="Retaux S."/>
            <person name="Guiguen Y."/>
        </authorList>
    </citation>
    <scope>NUCLEOTIDE SEQUENCE [LARGE SCALE GENOMIC DNA]</scope>
    <source>
        <strain evidence="4">Pach_M1</strain>
        <tissue evidence="4">Testis</tissue>
    </source>
</reference>
<evidence type="ECO:0000313" key="1">
    <source>
        <dbReference type="EMBL" id="KAG9261005.1"/>
    </source>
</evidence>
<protein>
    <submittedName>
        <fullName evidence="4">Uncharacterized protein</fullName>
    </submittedName>
</protein>
<name>A0A8T2LBF2_ASTMX</name>
<dbReference type="EMBL" id="JAICCE010000014">
    <property type="protein sequence ID" value="KAG9268340.1"/>
    <property type="molecule type" value="Genomic_DNA"/>
</dbReference>
<accession>A0A8T2LBF2</accession>
<evidence type="ECO:0000313" key="5">
    <source>
        <dbReference type="Proteomes" id="UP000752171"/>
    </source>
</evidence>
<comment type="caution">
    <text evidence="4">The sequence shown here is derived from an EMBL/GenBank/DDBJ whole genome shotgun (WGS) entry which is preliminary data.</text>
</comment>
<dbReference type="EMBL" id="JAICCE010000013">
    <property type="protein sequence ID" value="KAG9269358.1"/>
    <property type="molecule type" value="Genomic_DNA"/>
</dbReference>
<gene>
    <name evidence="4" type="ORF">AMEX_G16383</name>
    <name evidence="3" type="ORF">AMEX_G17304</name>
    <name evidence="2" type="ORF">AMEX_G18695</name>
    <name evidence="1" type="ORF">AMEX_G25951</name>
</gene>